<protein>
    <submittedName>
        <fullName evidence="4">BMP family ABC transporter substrate-binding protein</fullName>
    </submittedName>
</protein>
<dbReference type="InterPro" id="IPR003760">
    <property type="entry name" value="PnrA-like"/>
</dbReference>
<dbReference type="Pfam" id="PF02608">
    <property type="entry name" value="Bmp"/>
    <property type="match status" value="1"/>
</dbReference>
<evidence type="ECO:0000313" key="4">
    <source>
        <dbReference type="RefSeq" id="WP_245591393.1"/>
    </source>
</evidence>
<dbReference type="PANTHER" id="PTHR43208:SF1">
    <property type="entry name" value="ABC TRANSPORTER SUBSTRATE-BINDING PROTEIN"/>
    <property type="match status" value="1"/>
</dbReference>
<keyword evidence="1" id="KW-0732">Signal</keyword>
<dbReference type="SUPFAM" id="SSF53822">
    <property type="entry name" value="Periplasmic binding protein-like I"/>
    <property type="match status" value="1"/>
</dbReference>
<accession>A0A9U5GSB3</accession>
<evidence type="ECO:0000256" key="1">
    <source>
        <dbReference type="ARBA" id="ARBA00022729"/>
    </source>
</evidence>
<dbReference type="Gene3D" id="3.40.50.2300">
    <property type="match status" value="2"/>
</dbReference>
<dbReference type="RefSeq" id="WP_245591393.1">
    <property type="nucleotide sequence ID" value="NZ_AXWS01000018.1"/>
</dbReference>
<keyword evidence="3" id="KW-1185">Reference proteome</keyword>
<dbReference type="CDD" id="cd19963">
    <property type="entry name" value="PBP1_BMP-like"/>
    <property type="match status" value="1"/>
</dbReference>
<dbReference type="PANTHER" id="PTHR43208">
    <property type="entry name" value="ABC TRANSPORTER SUBSTRATE-BINDING PROTEIN"/>
    <property type="match status" value="1"/>
</dbReference>
<evidence type="ECO:0000313" key="3">
    <source>
        <dbReference type="Proteomes" id="UP000675920"/>
    </source>
</evidence>
<name>A0A9U5GSB3_9BURK</name>
<organism evidence="3 4">
    <name type="scientific">Derxia gummosa DSM 723</name>
    <dbReference type="NCBI Taxonomy" id="1121388"/>
    <lineage>
        <taxon>Bacteria</taxon>
        <taxon>Pseudomonadati</taxon>
        <taxon>Pseudomonadota</taxon>
        <taxon>Betaproteobacteria</taxon>
        <taxon>Burkholderiales</taxon>
        <taxon>Alcaligenaceae</taxon>
        <taxon>Derxia</taxon>
    </lineage>
</organism>
<reference evidence="4" key="1">
    <citation type="submission" date="2025-08" db="UniProtKB">
        <authorList>
            <consortium name="RefSeq"/>
        </authorList>
    </citation>
    <scope>IDENTIFICATION</scope>
</reference>
<sequence>MSRLDAVRQTLGRLGHAGRAIADAADRLSCSTLGVVLGHTLAVGALVALPAGAEAADKPIDACFVYSGPVGDGGWTYQHDLGRKSVEAAFAGRVRTRYVENVPESADAERVIRQFAQDGCAIVFTTSFGFMEPTIKVAKQFPNVVFEHATGYKTAKNVGIYQTRFYEGAYLLGILAGSKTKSNTLGYLGSIPIPEVLRNLDAFTLGARSVNPAVKVKVVWVNSWYNPGLERQAAETLAAQGADVLYQNTDSPAAVQVAEAKGLYAFGQDSDMSRYGKRAHLSANTVNWGVYYRHKIQQLLDGQWKPEDTKWGMKEGMIELSPLNAEVPQTLAKTFDEKRKAIIDGKLSVFAGPIRDQSGKVVVPAGGVLPEADLWSLKWLVEGIDTPLPQ</sequence>
<feature type="domain" description="ABC transporter substrate-binding protein PnrA-like" evidence="2">
    <location>
        <begin position="63"/>
        <end position="344"/>
    </location>
</feature>
<evidence type="ECO:0000259" key="2">
    <source>
        <dbReference type="Pfam" id="PF02608"/>
    </source>
</evidence>
<proteinExistence type="predicted"/>
<dbReference type="GO" id="GO:0005886">
    <property type="term" value="C:plasma membrane"/>
    <property type="evidence" value="ECO:0007669"/>
    <property type="project" value="InterPro"/>
</dbReference>
<dbReference type="InterPro" id="IPR052910">
    <property type="entry name" value="ABC-Purine-Binding"/>
</dbReference>
<dbReference type="AlphaFoldDB" id="A0A9U5GSB3"/>
<dbReference type="Proteomes" id="UP000675920">
    <property type="component" value="Unplaced"/>
</dbReference>
<dbReference type="InterPro" id="IPR028082">
    <property type="entry name" value="Peripla_BP_I"/>
</dbReference>